<feature type="compositionally biased region" description="Basic and acidic residues" evidence="6">
    <location>
        <begin position="16"/>
        <end position="33"/>
    </location>
</feature>
<evidence type="ECO:0000256" key="7">
    <source>
        <dbReference type="SAM" id="Phobius"/>
    </source>
</evidence>
<dbReference type="Proteomes" id="UP000675409">
    <property type="component" value="Unassembled WGS sequence"/>
</dbReference>
<evidence type="ECO:0000259" key="8">
    <source>
        <dbReference type="Pfam" id="PF03799"/>
    </source>
</evidence>
<keyword evidence="3 7" id="KW-0812">Transmembrane</keyword>
<evidence type="ECO:0000256" key="5">
    <source>
        <dbReference type="ARBA" id="ARBA00023306"/>
    </source>
</evidence>
<keyword evidence="2" id="KW-0132">Cell division</keyword>
<sequence length="295" mass="31302">MRPPSTPARRGQQPARGEDRGTRRQVRAEREDVPAPARPPAQDADPDSPVSVVDRIAERDAERRAVVRTRRWRRAAWTAGGVAAGAALGWLAFVSPVLALDPAEVLISGEGTTIDVGDVRDQILPAGGVPLPRLDTVALRERVLELNGVKDVRIMRDWPRGLTVELTSREPVVAVPDGGAYALLDEDAVRVGTAGSAPGVPVVSVPLTDDATSRAALFAALDVMAALPPDLVGTVTSVTAGTQDDVRTRLEDGTTVVWGSGDRLELKARVVTTLRAAEPDARIIDVSSPDLPVTR</sequence>
<dbReference type="PANTHER" id="PTHR37820">
    <property type="entry name" value="CELL DIVISION PROTEIN DIVIB"/>
    <property type="match status" value="1"/>
</dbReference>
<keyword evidence="11" id="KW-1185">Reference proteome</keyword>
<evidence type="ECO:0000256" key="3">
    <source>
        <dbReference type="ARBA" id="ARBA00022692"/>
    </source>
</evidence>
<dbReference type="EMBL" id="JABBYC010000016">
    <property type="protein sequence ID" value="MBL0886758.1"/>
    <property type="molecule type" value="Genomic_DNA"/>
</dbReference>
<feature type="region of interest" description="Disordered" evidence="6">
    <location>
        <begin position="1"/>
        <end position="51"/>
    </location>
</feature>
<dbReference type="Pfam" id="PF08478">
    <property type="entry name" value="POTRA_1"/>
    <property type="match status" value="1"/>
</dbReference>
<feature type="domain" description="Cell division protein FtsQ/DivIB C-terminal" evidence="8">
    <location>
        <begin position="177"/>
        <end position="285"/>
    </location>
</feature>
<dbReference type="InterPro" id="IPR050487">
    <property type="entry name" value="FtsQ_DivIB"/>
</dbReference>
<feature type="domain" description="POTRA" evidence="9">
    <location>
        <begin position="104"/>
        <end position="167"/>
    </location>
</feature>
<keyword evidence="5" id="KW-0131">Cell cycle</keyword>
<evidence type="ECO:0000256" key="2">
    <source>
        <dbReference type="ARBA" id="ARBA00022618"/>
    </source>
</evidence>
<evidence type="ECO:0000256" key="1">
    <source>
        <dbReference type="ARBA" id="ARBA00022475"/>
    </source>
</evidence>
<evidence type="ECO:0000313" key="11">
    <source>
        <dbReference type="Proteomes" id="UP000675409"/>
    </source>
</evidence>
<feature type="transmembrane region" description="Helical" evidence="7">
    <location>
        <begin position="75"/>
        <end position="98"/>
    </location>
</feature>
<dbReference type="InterPro" id="IPR013685">
    <property type="entry name" value="POTRA_FtsQ_type"/>
</dbReference>
<keyword evidence="7" id="KW-0472">Membrane</keyword>
<evidence type="ECO:0000259" key="9">
    <source>
        <dbReference type="Pfam" id="PF08478"/>
    </source>
</evidence>
<evidence type="ECO:0000256" key="4">
    <source>
        <dbReference type="ARBA" id="ARBA00022989"/>
    </source>
</evidence>
<keyword evidence="4 7" id="KW-1133">Transmembrane helix</keyword>
<feature type="compositionally biased region" description="Low complexity" evidence="6">
    <location>
        <begin position="40"/>
        <end position="51"/>
    </location>
</feature>
<evidence type="ECO:0000313" key="10">
    <source>
        <dbReference type="EMBL" id="MBL0886758.1"/>
    </source>
</evidence>
<protein>
    <submittedName>
        <fullName evidence="10">FtsQ-type POTRA domain-containing protein</fullName>
    </submittedName>
</protein>
<comment type="caution">
    <text evidence="10">The sequence shown here is derived from an EMBL/GenBank/DDBJ whole genome shotgun (WGS) entry which is preliminary data.</text>
</comment>
<gene>
    <name evidence="10" type="ORF">HGK34_10810</name>
</gene>
<accession>A0ABS1LLV5</accession>
<name>A0ABS1LLV5_9MICO</name>
<reference evidence="10 11" key="1">
    <citation type="journal article" date="2021" name="Arch. Microbiol.">
        <title>Myceligenerans indicum sp. nov., an actinobacterium isolated from mangrove sediment of Sundarbans, India.</title>
        <authorList>
            <person name="Asha K."/>
            <person name="Bhadury P."/>
        </authorList>
    </citation>
    <scope>NUCLEOTIDE SEQUENCE [LARGE SCALE GENOMIC DNA]</scope>
    <source>
        <strain evidence="10 11">I2</strain>
    </source>
</reference>
<proteinExistence type="predicted"/>
<dbReference type="PANTHER" id="PTHR37820:SF1">
    <property type="entry name" value="CELL DIVISION PROTEIN FTSQ"/>
    <property type="match status" value="1"/>
</dbReference>
<organism evidence="10 11">
    <name type="scientific">Myceligenerans indicum</name>
    <dbReference type="NCBI Taxonomy" id="2593663"/>
    <lineage>
        <taxon>Bacteria</taxon>
        <taxon>Bacillati</taxon>
        <taxon>Actinomycetota</taxon>
        <taxon>Actinomycetes</taxon>
        <taxon>Micrococcales</taxon>
        <taxon>Promicromonosporaceae</taxon>
        <taxon>Myceligenerans</taxon>
    </lineage>
</organism>
<keyword evidence="1" id="KW-1003">Cell membrane</keyword>
<evidence type="ECO:0000256" key="6">
    <source>
        <dbReference type="SAM" id="MobiDB-lite"/>
    </source>
</evidence>
<dbReference type="Pfam" id="PF03799">
    <property type="entry name" value="FtsQ_DivIB_C"/>
    <property type="match status" value="1"/>
</dbReference>
<dbReference type="InterPro" id="IPR005548">
    <property type="entry name" value="Cell_div_FtsQ/DivIB_C"/>
</dbReference>
<dbReference type="Gene3D" id="3.10.20.310">
    <property type="entry name" value="membrane protein fhac"/>
    <property type="match status" value="1"/>
</dbReference>